<keyword evidence="6" id="KW-0472">Membrane</keyword>
<dbReference type="CDD" id="cd06530">
    <property type="entry name" value="S26_SPase_I"/>
    <property type="match status" value="1"/>
</dbReference>
<name>A0ABY7JNT6_9FIRM</name>
<dbReference type="InterPro" id="IPR036286">
    <property type="entry name" value="LexA/Signal_pep-like_sf"/>
</dbReference>
<dbReference type="InterPro" id="IPR000223">
    <property type="entry name" value="Pept_S26A_signal_pept_1"/>
</dbReference>
<dbReference type="Pfam" id="PF10502">
    <property type="entry name" value="Peptidase_S26"/>
    <property type="match status" value="1"/>
</dbReference>
<evidence type="ECO:0000313" key="8">
    <source>
        <dbReference type="EMBL" id="WAW14131.1"/>
    </source>
</evidence>
<keyword evidence="9" id="KW-1185">Reference proteome</keyword>
<dbReference type="Gene3D" id="2.10.109.10">
    <property type="entry name" value="Umud Fragment, subunit A"/>
    <property type="match status" value="1"/>
</dbReference>
<evidence type="ECO:0000256" key="1">
    <source>
        <dbReference type="ARBA" id="ARBA00000677"/>
    </source>
</evidence>
<feature type="domain" description="Peptidase S26" evidence="7">
    <location>
        <begin position="44"/>
        <end position="190"/>
    </location>
</feature>
<proteinExistence type="inferred from homology"/>
<comment type="subcellular location">
    <subcellularLocation>
        <location evidence="2">Cell membrane</location>
        <topology evidence="2">Single-pass type II membrane protein</topology>
    </subcellularLocation>
    <subcellularLocation>
        <location evidence="6">Membrane</location>
        <topology evidence="6">Single-pass type II membrane protein</topology>
    </subcellularLocation>
</comment>
<dbReference type="EC" id="3.4.21.89" evidence="4 6"/>
<evidence type="ECO:0000256" key="2">
    <source>
        <dbReference type="ARBA" id="ARBA00004401"/>
    </source>
</evidence>
<evidence type="ECO:0000256" key="6">
    <source>
        <dbReference type="RuleBase" id="RU362042"/>
    </source>
</evidence>
<keyword evidence="6" id="KW-0812">Transmembrane</keyword>
<sequence length="198" mass="22708">MNKKIKMIIDTNKDERIVGKDKENLLETDKKTMETKNIKQAIIKLLIKIFIVVFLVVGMFTFIFGLYRVNDIDMEPAVIPGDLALFYRLDKNCIPTDVVVIEYKGAKTCSRVVAVEGDYVDINEKGLYINGNKVYEPKIYSETLAVKKGIKYPLRVGENEIFILGDNRKNSVDSRLYGPVEKSTIYGKLISLFRRRDI</sequence>
<dbReference type="RefSeq" id="WP_269310793.1">
    <property type="nucleotide sequence ID" value="NZ_CP114052.1"/>
</dbReference>
<dbReference type="PROSITE" id="PS00761">
    <property type="entry name" value="SPASE_I_3"/>
    <property type="match status" value="1"/>
</dbReference>
<dbReference type="InterPro" id="IPR019758">
    <property type="entry name" value="Pept_S26A_signal_pept_1_CS"/>
</dbReference>
<keyword evidence="5 6" id="KW-0378">Hydrolase</keyword>
<evidence type="ECO:0000259" key="7">
    <source>
        <dbReference type="Pfam" id="PF10502"/>
    </source>
</evidence>
<dbReference type="SUPFAM" id="SSF51306">
    <property type="entry name" value="LexA/Signal peptidase"/>
    <property type="match status" value="1"/>
</dbReference>
<keyword evidence="6" id="KW-0645">Protease</keyword>
<evidence type="ECO:0000256" key="3">
    <source>
        <dbReference type="ARBA" id="ARBA00009370"/>
    </source>
</evidence>
<dbReference type="GO" id="GO:0009003">
    <property type="term" value="F:signal peptidase activity"/>
    <property type="evidence" value="ECO:0007669"/>
    <property type="project" value="UniProtKB-EC"/>
</dbReference>
<reference evidence="8" key="1">
    <citation type="submission" date="2022-12" db="EMBL/GenBank/DDBJ databases">
        <title>Peptostreptococcus.</title>
        <authorList>
            <person name="Lee S.H."/>
        </authorList>
    </citation>
    <scope>NUCLEOTIDE SEQUENCE</scope>
    <source>
        <strain evidence="8">CBA3647</strain>
    </source>
</reference>
<evidence type="ECO:0000256" key="5">
    <source>
        <dbReference type="ARBA" id="ARBA00022801"/>
    </source>
</evidence>
<dbReference type="PRINTS" id="PR00727">
    <property type="entry name" value="LEADERPTASE"/>
</dbReference>
<keyword evidence="6" id="KW-1133">Transmembrane helix</keyword>
<dbReference type="PANTHER" id="PTHR43390">
    <property type="entry name" value="SIGNAL PEPTIDASE I"/>
    <property type="match status" value="1"/>
</dbReference>
<protein>
    <recommendedName>
        <fullName evidence="4 6">Signal peptidase I</fullName>
        <ecNumber evidence="4 6">3.4.21.89</ecNumber>
    </recommendedName>
</protein>
<comment type="similarity">
    <text evidence="3 6">Belongs to the peptidase S26 family.</text>
</comment>
<evidence type="ECO:0000313" key="9">
    <source>
        <dbReference type="Proteomes" id="UP001164187"/>
    </source>
</evidence>
<dbReference type="NCBIfam" id="TIGR02227">
    <property type="entry name" value="sigpep_I_bact"/>
    <property type="match status" value="1"/>
</dbReference>
<feature type="transmembrane region" description="Helical" evidence="6">
    <location>
        <begin position="45"/>
        <end position="67"/>
    </location>
</feature>
<accession>A0ABY7JNT6</accession>
<dbReference type="PANTHER" id="PTHR43390:SF1">
    <property type="entry name" value="CHLOROPLAST PROCESSING PEPTIDASE"/>
    <property type="match status" value="1"/>
</dbReference>
<dbReference type="EMBL" id="CP114052">
    <property type="protein sequence ID" value="WAW14131.1"/>
    <property type="molecule type" value="Genomic_DNA"/>
</dbReference>
<evidence type="ECO:0000256" key="4">
    <source>
        <dbReference type="ARBA" id="ARBA00013208"/>
    </source>
</evidence>
<dbReference type="Proteomes" id="UP001164187">
    <property type="component" value="Chromosome"/>
</dbReference>
<comment type="catalytic activity">
    <reaction evidence="1 6">
        <text>Cleavage of hydrophobic, N-terminal signal or leader sequences from secreted and periplasmic proteins.</text>
        <dbReference type="EC" id="3.4.21.89"/>
    </reaction>
</comment>
<organism evidence="8 9">
    <name type="scientific">Peptostreptococcus equinus</name>
    <dbReference type="NCBI Taxonomy" id="3003601"/>
    <lineage>
        <taxon>Bacteria</taxon>
        <taxon>Bacillati</taxon>
        <taxon>Bacillota</taxon>
        <taxon>Clostridia</taxon>
        <taxon>Peptostreptococcales</taxon>
        <taxon>Peptostreptococcaceae</taxon>
        <taxon>Peptostreptococcus</taxon>
    </lineage>
</organism>
<dbReference type="InterPro" id="IPR019533">
    <property type="entry name" value="Peptidase_S26"/>
</dbReference>
<gene>
    <name evidence="8" type="primary">lepB</name>
    <name evidence="8" type="ORF">O0R46_05860</name>
</gene>